<feature type="compositionally biased region" description="Polar residues" evidence="1">
    <location>
        <begin position="142"/>
        <end position="168"/>
    </location>
</feature>
<feature type="compositionally biased region" description="Basic and acidic residues" evidence="1">
    <location>
        <begin position="243"/>
        <end position="259"/>
    </location>
</feature>
<evidence type="ECO:0000313" key="2">
    <source>
        <dbReference type="Proteomes" id="UP000694888"/>
    </source>
</evidence>
<protein>
    <submittedName>
        <fullName evidence="3">Uncharacterized protein LOC118477985</fullName>
    </submittedName>
</protein>
<feature type="region of interest" description="Disordered" evidence="1">
    <location>
        <begin position="233"/>
        <end position="296"/>
    </location>
</feature>
<sequence length="334" mass="36418">MAEGQGNKQARVESYFPQQTKDVREAYALMRKHGSFHGSGRISLQKFAFKKSETPKIAGVGSSEPPAPDSCELDDDCSDHTVDCGECDNDSASDVICMDDLWSGEPPESSLSHNSHNPSCKDSEKFANRRTPRSHVPAKGPSETTTTTSVSIPGKNHNAQGKSNSNVSVDTTRGFHHKGMLEMAHFSNGRPKNKFRSSDEICDFQNNRNIAKVIKNGDLGPEDEAVWDLGESSIEWTSPTSPADRHGCLEEDRDGDKGKGQRLGKGGPGDPDGQTTSDVLNRKVHQPSGLQCDQIQGSGWNELDSFVQRRQSLFASGELPYLHSDPSSDLDPTM</sequence>
<accession>A0ABM1VWA8</accession>
<feature type="compositionally biased region" description="Gly residues" evidence="1">
    <location>
        <begin position="261"/>
        <end position="270"/>
    </location>
</feature>
<name>A0ABM1VWA8_APLCA</name>
<reference evidence="3" key="1">
    <citation type="submission" date="2025-08" db="UniProtKB">
        <authorList>
            <consortium name="RefSeq"/>
        </authorList>
    </citation>
    <scope>IDENTIFICATION</scope>
</reference>
<keyword evidence="2" id="KW-1185">Reference proteome</keyword>
<proteinExistence type="predicted"/>
<dbReference type="GeneID" id="118477985"/>
<gene>
    <name evidence="3" type="primary">LOC118477985</name>
</gene>
<evidence type="ECO:0000256" key="1">
    <source>
        <dbReference type="SAM" id="MobiDB-lite"/>
    </source>
</evidence>
<feature type="region of interest" description="Disordered" evidence="1">
    <location>
        <begin position="314"/>
        <end position="334"/>
    </location>
</feature>
<evidence type="ECO:0000313" key="3">
    <source>
        <dbReference type="RefSeq" id="XP_035826700.1"/>
    </source>
</evidence>
<organism evidence="2 3">
    <name type="scientific">Aplysia californica</name>
    <name type="common">California sea hare</name>
    <dbReference type="NCBI Taxonomy" id="6500"/>
    <lineage>
        <taxon>Eukaryota</taxon>
        <taxon>Metazoa</taxon>
        <taxon>Spiralia</taxon>
        <taxon>Lophotrochozoa</taxon>
        <taxon>Mollusca</taxon>
        <taxon>Gastropoda</taxon>
        <taxon>Heterobranchia</taxon>
        <taxon>Euthyneura</taxon>
        <taxon>Tectipleura</taxon>
        <taxon>Aplysiida</taxon>
        <taxon>Aplysioidea</taxon>
        <taxon>Aplysiidae</taxon>
        <taxon>Aplysia</taxon>
    </lineage>
</organism>
<feature type="region of interest" description="Disordered" evidence="1">
    <location>
        <begin position="99"/>
        <end position="168"/>
    </location>
</feature>
<dbReference type="Proteomes" id="UP000694888">
    <property type="component" value="Unplaced"/>
</dbReference>
<feature type="compositionally biased region" description="Polar residues" evidence="1">
    <location>
        <begin position="109"/>
        <end position="118"/>
    </location>
</feature>
<dbReference type="RefSeq" id="XP_035826700.1">
    <property type="nucleotide sequence ID" value="XM_035970807.1"/>
</dbReference>
<feature type="region of interest" description="Disordered" evidence="1">
    <location>
        <begin position="54"/>
        <end position="75"/>
    </location>
</feature>